<dbReference type="PROSITE" id="PS51272">
    <property type="entry name" value="SLH"/>
    <property type="match status" value="1"/>
</dbReference>
<feature type="domain" description="SLH" evidence="3">
    <location>
        <begin position="99"/>
        <end position="163"/>
    </location>
</feature>
<dbReference type="InterPro" id="IPR051465">
    <property type="entry name" value="Cell_Envelope_Struct_Comp"/>
</dbReference>
<dbReference type="InterPro" id="IPR047684">
    <property type="entry name" value="Por_som-like"/>
</dbReference>
<dbReference type="PANTHER" id="PTHR43308:SF1">
    <property type="entry name" value="OUTER MEMBRANE PROTEIN ALPHA"/>
    <property type="match status" value="1"/>
</dbReference>
<evidence type="ECO:0000313" key="5">
    <source>
        <dbReference type="Proteomes" id="UP000738376"/>
    </source>
</evidence>
<reference evidence="4 5" key="1">
    <citation type="submission" date="2020-03" db="EMBL/GenBank/DDBJ databases">
        <title>Draft Genome Sequence of 2-Methylisoborneol Producing Pseudanabaena yagii Strain GIHE-NHR1 Isolated from North Han River in South Korea.</title>
        <authorList>
            <person name="Jeong J."/>
        </authorList>
    </citation>
    <scope>NUCLEOTIDE SEQUENCE [LARGE SCALE GENOMIC DNA]</scope>
    <source>
        <strain evidence="4 5">GIHE-NHR1</strain>
    </source>
</reference>
<evidence type="ECO:0000256" key="1">
    <source>
        <dbReference type="ARBA" id="ARBA00008769"/>
    </source>
</evidence>
<evidence type="ECO:0000313" key="4">
    <source>
        <dbReference type="EMBL" id="NMF56762.1"/>
    </source>
</evidence>
<dbReference type="RefSeq" id="WP_169361871.1">
    <property type="nucleotide sequence ID" value="NZ_JAAVJL010000001.1"/>
</dbReference>
<dbReference type="InterPro" id="IPR001119">
    <property type="entry name" value="SLH_dom"/>
</dbReference>
<keyword evidence="2" id="KW-0732">Signal</keyword>
<dbReference type="InterPro" id="IPR038673">
    <property type="entry name" value="OprB_sf"/>
</dbReference>
<dbReference type="PANTHER" id="PTHR43308">
    <property type="entry name" value="OUTER MEMBRANE PROTEIN ALPHA-RELATED"/>
    <property type="match status" value="1"/>
</dbReference>
<organism evidence="4 5">
    <name type="scientific">Pseudanabaena yagii GIHE-NHR1</name>
    <dbReference type="NCBI Taxonomy" id="2722753"/>
    <lineage>
        <taxon>Bacteria</taxon>
        <taxon>Bacillati</taxon>
        <taxon>Cyanobacteriota</taxon>
        <taxon>Cyanophyceae</taxon>
        <taxon>Pseudanabaenales</taxon>
        <taxon>Pseudanabaenaceae</taxon>
        <taxon>Pseudanabaena</taxon>
        <taxon>Pseudanabaena yagii</taxon>
    </lineage>
</organism>
<proteinExistence type="inferred from homology"/>
<dbReference type="NCBIfam" id="NF033921">
    <property type="entry name" value="por_somb"/>
    <property type="match status" value="1"/>
</dbReference>
<feature type="signal peptide" evidence="2">
    <location>
        <begin position="1"/>
        <end position="31"/>
    </location>
</feature>
<keyword evidence="5" id="KW-1185">Reference proteome</keyword>
<comment type="caution">
    <text evidence="4">The sequence shown here is derived from an EMBL/GenBank/DDBJ whole genome shotgun (WGS) entry which is preliminary data.</text>
</comment>
<dbReference type="EMBL" id="JAAVJL010000001">
    <property type="protein sequence ID" value="NMF56762.1"/>
    <property type="molecule type" value="Genomic_DNA"/>
</dbReference>
<protein>
    <submittedName>
        <fullName evidence="4">Iron uptake porin</fullName>
    </submittedName>
</protein>
<gene>
    <name evidence="4" type="ORF">HC246_01675</name>
</gene>
<sequence>MLHRFTRLSLSSTLLVAALASATYFRESAQAETTTLPSNQSEFSSLGKEIASDPMQVRSQSTVNPAPAKSTDTAIVQKINQDVLAEPLSADKTAQNVTSVSQLSDVKPTDWAFTALQSLVERYGCIAGYPDRSFRGKQATSRYEFAAGLNACLDKINEIISTGLADKVSKEDLATLKKLQEEFAAELATLRGRVDALDAKVTKLEAQQFSTTTKLFGQAIFGLQGRFSNSPSIFGAKTADTGTNLTFGGTVQLSLLTEFTPRSVLLTGLSIGNISTASTGNSGFTNTFTRLGYESLTGDSGNTVVLSDLTYRSLITNNLALIVGPVGVSPVSVFRGPDRYQSAGQGAISLFAQRNPILNLGNTTGGIGLDWQIAKRTSLQAIYSAGTPQTASGNGGLFGGNYTLGAQFLFAPVEPVDVALYYLRSYSNNSTTTNPQYARLLTGVGDDIVAINATGGALPLSTDAFGSTVNWKITPKLNLGGWVGFTTSTVSGLTGSVQTFNWMSYLTFPDLFKEGNLGGLYVGQLPKITGSSLSGNSNVPDYLNNLVSATSGANSGGQNTSATHVELFYRHRISKNISITPGLIFLFNNGNRTGSDTVTIGVLRTTFSF</sequence>
<comment type="similarity">
    <text evidence="1 2">Belongs to the OprB family.</text>
</comment>
<dbReference type="Pfam" id="PF04966">
    <property type="entry name" value="OprB"/>
    <property type="match status" value="1"/>
</dbReference>
<name>A0ABX1LKY5_9CYAN</name>
<evidence type="ECO:0000259" key="3">
    <source>
        <dbReference type="PROSITE" id="PS51272"/>
    </source>
</evidence>
<dbReference type="Gene3D" id="2.40.160.180">
    <property type="entry name" value="Carbohydrate-selective porin OprB"/>
    <property type="match status" value="1"/>
</dbReference>
<feature type="chain" id="PRO_5044991924" evidence="2">
    <location>
        <begin position="32"/>
        <end position="609"/>
    </location>
</feature>
<accession>A0ABX1LKY5</accession>
<dbReference type="Proteomes" id="UP000738376">
    <property type="component" value="Unassembled WGS sequence"/>
</dbReference>
<dbReference type="Pfam" id="PF00395">
    <property type="entry name" value="SLH"/>
    <property type="match status" value="1"/>
</dbReference>
<evidence type="ECO:0000256" key="2">
    <source>
        <dbReference type="RuleBase" id="RU363072"/>
    </source>
</evidence>
<dbReference type="InterPro" id="IPR007049">
    <property type="entry name" value="Carb-sel_porin_OprB"/>
</dbReference>